<name>A0A702VYW6_SALET</name>
<proteinExistence type="predicted"/>
<feature type="region of interest" description="Disordered" evidence="1">
    <location>
        <begin position="1"/>
        <end position="21"/>
    </location>
</feature>
<evidence type="ECO:0000256" key="1">
    <source>
        <dbReference type="SAM" id="MobiDB-lite"/>
    </source>
</evidence>
<gene>
    <name evidence="2" type="ORF">G0E04_12875</name>
    <name evidence="3" type="ORF">G9X10_002466</name>
</gene>
<dbReference type="EMBL" id="DAAWBQ010000033">
    <property type="protein sequence ID" value="HAF7194064.1"/>
    <property type="molecule type" value="Genomic_DNA"/>
</dbReference>
<reference evidence="2" key="2">
    <citation type="submission" date="2018-07" db="EMBL/GenBank/DDBJ databases">
        <authorList>
            <consortium name="NCBI Pathogen Detection Project"/>
        </authorList>
    </citation>
    <scope>NUCLEOTIDE SEQUENCE</scope>
    <source>
        <strain evidence="2">Salmonella enterica</strain>
    </source>
</reference>
<feature type="compositionally biased region" description="Basic residues" evidence="1">
    <location>
        <begin position="9"/>
        <end position="21"/>
    </location>
</feature>
<dbReference type="AlphaFoldDB" id="A0A702VYW6"/>
<comment type="caution">
    <text evidence="2">The sequence shown here is derived from an EMBL/GenBank/DDBJ whole genome shotgun (WGS) entry which is preliminary data.</text>
</comment>
<accession>A0A702VYW6</accession>
<evidence type="ECO:0000313" key="3">
    <source>
        <dbReference type="EMBL" id="HAF7194064.1"/>
    </source>
</evidence>
<sequence length="108" mass="12412">MAMTPAERQKRRRERLKKSGTSRRDWILEPEELRMLAEICVQRRPGRTPYSENEVIGLLIRKNYKELQKTLTGSCQRCGQKFPVSECICDGDGSCALTTIRLKLAIKA</sequence>
<evidence type="ECO:0000313" key="2">
    <source>
        <dbReference type="EMBL" id="HAC7044960.1"/>
    </source>
</evidence>
<organism evidence="2">
    <name type="scientific">Salmonella enterica subsp. enterica serovar Napoli</name>
    <dbReference type="NCBI Taxonomy" id="1151001"/>
    <lineage>
        <taxon>Bacteria</taxon>
        <taxon>Pseudomonadati</taxon>
        <taxon>Pseudomonadota</taxon>
        <taxon>Gammaproteobacteria</taxon>
        <taxon>Enterobacterales</taxon>
        <taxon>Enterobacteriaceae</taxon>
        <taxon>Salmonella</taxon>
    </lineage>
</organism>
<reference evidence="2" key="1">
    <citation type="journal article" date="2018" name="Genome Biol.">
        <title>SKESA: strategic k-mer extension for scrupulous assemblies.</title>
        <authorList>
            <person name="Souvorov A."/>
            <person name="Agarwala R."/>
            <person name="Lipman D.J."/>
        </authorList>
    </citation>
    <scope>NUCLEOTIDE SEQUENCE</scope>
    <source>
        <strain evidence="2">Salmonella enterica</strain>
    </source>
</reference>
<protein>
    <submittedName>
        <fullName evidence="2">Uncharacterized protein</fullName>
    </submittedName>
</protein>
<dbReference type="EMBL" id="DAAMKB010000033">
    <property type="protein sequence ID" value="HAC7044960.1"/>
    <property type="molecule type" value="Genomic_DNA"/>
</dbReference>